<protein>
    <submittedName>
        <fullName evidence="1">Uncharacterized protein</fullName>
    </submittedName>
</protein>
<name>A0A284SDI2_ARMOS</name>
<reference evidence="2" key="1">
    <citation type="journal article" date="2017" name="Nat. Ecol. Evol.">
        <title>Genome expansion and lineage-specific genetic innovations in the forest pathogenic fungi Armillaria.</title>
        <authorList>
            <person name="Sipos G."/>
            <person name="Prasanna A.N."/>
            <person name="Walter M.C."/>
            <person name="O'Connor E."/>
            <person name="Balint B."/>
            <person name="Krizsan K."/>
            <person name="Kiss B."/>
            <person name="Hess J."/>
            <person name="Varga T."/>
            <person name="Slot J."/>
            <person name="Riley R."/>
            <person name="Boka B."/>
            <person name="Rigling D."/>
            <person name="Barry K."/>
            <person name="Lee J."/>
            <person name="Mihaltcheva S."/>
            <person name="LaButti K."/>
            <person name="Lipzen A."/>
            <person name="Waldron R."/>
            <person name="Moloney N.M."/>
            <person name="Sperisen C."/>
            <person name="Kredics L."/>
            <person name="Vagvoelgyi C."/>
            <person name="Patrignani A."/>
            <person name="Fitzpatrick D."/>
            <person name="Nagy I."/>
            <person name="Doyle S."/>
            <person name="Anderson J.B."/>
            <person name="Grigoriev I.V."/>
            <person name="Gueldener U."/>
            <person name="Muensterkoetter M."/>
            <person name="Nagy L.G."/>
        </authorList>
    </citation>
    <scope>NUCLEOTIDE SEQUENCE [LARGE SCALE GENOMIC DNA]</scope>
    <source>
        <strain evidence="2">C18/9</strain>
    </source>
</reference>
<organism evidence="1 2">
    <name type="scientific">Armillaria ostoyae</name>
    <name type="common">Armillaria root rot fungus</name>
    <dbReference type="NCBI Taxonomy" id="47428"/>
    <lineage>
        <taxon>Eukaryota</taxon>
        <taxon>Fungi</taxon>
        <taxon>Dikarya</taxon>
        <taxon>Basidiomycota</taxon>
        <taxon>Agaricomycotina</taxon>
        <taxon>Agaricomycetes</taxon>
        <taxon>Agaricomycetidae</taxon>
        <taxon>Agaricales</taxon>
        <taxon>Marasmiineae</taxon>
        <taxon>Physalacriaceae</taxon>
        <taxon>Armillaria</taxon>
    </lineage>
</organism>
<gene>
    <name evidence="1" type="ORF">ARMOST_22676</name>
</gene>
<sequence length="25" mass="2842">MSETSCKRWGFQLCSGLEEVHIGED</sequence>
<dbReference type="Proteomes" id="UP000219338">
    <property type="component" value="Unassembled WGS sequence"/>
</dbReference>
<dbReference type="AlphaFoldDB" id="A0A284SDI2"/>
<dbReference type="EMBL" id="FUEG01000096">
    <property type="protein sequence ID" value="SJL19069.1"/>
    <property type="molecule type" value="Genomic_DNA"/>
</dbReference>
<evidence type="ECO:0000313" key="1">
    <source>
        <dbReference type="EMBL" id="SJL19069.1"/>
    </source>
</evidence>
<proteinExistence type="predicted"/>
<keyword evidence="2" id="KW-1185">Reference proteome</keyword>
<accession>A0A284SDI2</accession>
<evidence type="ECO:0000313" key="2">
    <source>
        <dbReference type="Proteomes" id="UP000219338"/>
    </source>
</evidence>